<dbReference type="EMBL" id="CP120863">
    <property type="protein sequence ID" value="WFE88776.1"/>
    <property type="molecule type" value="Genomic_DNA"/>
</dbReference>
<organism evidence="1 2">
    <name type="scientific">Roseibium porphyridii</name>
    <dbReference type="NCBI Taxonomy" id="2866279"/>
    <lineage>
        <taxon>Bacteria</taxon>
        <taxon>Pseudomonadati</taxon>
        <taxon>Pseudomonadota</taxon>
        <taxon>Alphaproteobacteria</taxon>
        <taxon>Hyphomicrobiales</taxon>
        <taxon>Stappiaceae</taxon>
        <taxon>Roseibium</taxon>
    </lineage>
</organism>
<dbReference type="RefSeq" id="WP_265680866.1">
    <property type="nucleotide sequence ID" value="NZ_CP120863.1"/>
</dbReference>
<keyword evidence="1" id="KW-0503">Monooxygenase</keyword>
<dbReference type="Proteomes" id="UP001209803">
    <property type="component" value="Chromosome"/>
</dbReference>
<evidence type="ECO:0000313" key="2">
    <source>
        <dbReference type="Proteomes" id="UP001209803"/>
    </source>
</evidence>
<name>A0ABY8F0Q3_9HYPH</name>
<reference evidence="1 2" key="1">
    <citation type="submission" date="2023-03" db="EMBL/GenBank/DDBJ databases">
        <title>Roseibium porphyridii sp. nov. and Roseibium rhodosorbium sp. nov. isolated from marine algae, Porphyridium cruentum and Rhodosorus marinus, respectively.</title>
        <authorList>
            <person name="Lee M.W."/>
            <person name="Choi B.J."/>
            <person name="Lee J.K."/>
            <person name="Choi D.G."/>
            <person name="Baek J.H."/>
            <person name="Bayburt H."/>
            <person name="Kim J.M."/>
            <person name="Han D.M."/>
            <person name="Kim K.H."/>
            <person name="Jeon C.O."/>
        </authorList>
    </citation>
    <scope>NUCLEOTIDE SEQUENCE [LARGE SCALE GENOMIC DNA]</scope>
    <source>
        <strain evidence="1 2">KMA01</strain>
    </source>
</reference>
<dbReference type="InterPro" id="IPR011008">
    <property type="entry name" value="Dimeric_a/b-barrel"/>
</dbReference>
<sequence length="107" mass="12387">MIKRIWHGWTTPDNAEAYYEILTSVVIPGIEAKSIPGYLGIEVLQRDLESEIEFITVMSFRSRNNIIAFLGQDYERSYVPDAARTVLKRWDQTAQHYELCTSRNCEG</sequence>
<evidence type="ECO:0000313" key="1">
    <source>
        <dbReference type="EMBL" id="WFE88776.1"/>
    </source>
</evidence>
<proteinExistence type="predicted"/>
<dbReference type="SUPFAM" id="SSF54909">
    <property type="entry name" value="Dimeric alpha+beta barrel"/>
    <property type="match status" value="1"/>
</dbReference>
<keyword evidence="2" id="KW-1185">Reference proteome</keyword>
<accession>A0ABY8F0Q3</accession>
<protein>
    <submittedName>
        <fullName evidence="1">Antibiotic biosynthesis monooxygenase</fullName>
    </submittedName>
</protein>
<gene>
    <name evidence="1" type="ORF">K1718_21840</name>
</gene>
<dbReference type="GO" id="GO:0004497">
    <property type="term" value="F:monooxygenase activity"/>
    <property type="evidence" value="ECO:0007669"/>
    <property type="project" value="UniProtKB-KW"/>
</dbReference>
<keyword evidence="1" id="KW-0560">Oxidoreductase</keyword>